<dbReference type="GO" id="GO:0005680">
    <property type="term" value="C:anaphase-promoting complex"/>
    <property type="evidence" value="ECO:0007669"/>
    <property type="project" value="TreeGrafter"/>
</dbReference>
<evidence type="ECO:0000256" key="1">
    <source>
        <dbReference type="ARBA" id="ARBA00022803"/>
    </source>
</evidence>
<evidence type="ECO:0000256" key="2">
    <source>
        <dbReference type="ARBA" id="ARBA00038210"/>
    </source>
</evidence>
<dbReference type="PANTHER" id="PTHR12558:SF13">
    <property type="entry name" value="CELL DIVISION CYCLE PROTEIN 27 HOMOLOG"/>
    <property type="match status" value="1"/>
</dbReference>
<dbReference type="GO" id="GO:0031145">
    <property type="term" value="P:anaphase-promoting complex-dependent catabolic process"/>
    <property type="evidence" value="ECO:0007669"/>
    <property type="project" value="TreeGrafter"/>
</dbReference>
<dbReference type="GO" id="GO:0016567">
    <property type="term" value="P:protein ubiquitination"/>
    <property type="evidence" value="ECO:0007669"/>
    <property type="project" value="TreeGrafter"/>
</dbReference>
<dbReference type="Pfam" id="PF14559">
    <property type="entry name" value="TPR_19"/>
    <property type="match status" value="1"/>
</dbReference>
<dbReference type="InterPro" id="IPR019734">
    <property type="entry name" value="TPR_rpt"/>
</dbReference>
<dbReference type="AlphaFoldDB" id="A0A7J7IDT6"/>
<dbReference type="SUPFAM" id="SSF48452">
    <property type="entry name" value="TPR-like"/>
    <property type="match status" value="1"/>
</dbReference>
<proteinExistence type="inferred from homology"/>
<evidence type="ECO:0000313" key="5">
    <source>
        <dbReference type="Proteomes" id="UP000530660"/>
    </source>
</evidence>
<evidence type="ECO:0000313" key="4">
    <source>
        <dbReference type="EMBL" id="KAF6001256.1"/>
    </source>
</evidence>
<comment type="caution">
    <text evidence="4">The sequence shown here is derived from an EMBL/GenBank/DDBJ whole genome shotgun (WGS) entry which is preliminary data.</text>
</comment>
<dbReference type="GO" id="GO:0005737">
    <property type="term" value="C:cytoplasm"/>
    <property type="evidence" value="ECO:0007669"/>
    <property type="project" value="TreeGrafter"/>
</dbReference>
<keyword evidence="4" id="KW-0131">Cell cycle</keyword>
<feature type="repeat" description="TPR" evidence="3">
    <location>
        <begin position="180"/>
        <end position="213"/>
    </location>
</feature>
<keyword evidence="1 3" id="KW-0802">TPR repeat</keyword>
<keyword evidence="4" id="KW-0132">Cell division</keyword>
<dbReference type="Proteomes" id="UP000530660">
    <property type="component" value="Unassembled WGS sequence"/>
</dbReference>
<keyword evidence="5" id="KW-1185">Reference proteome</keyword>
<name>A0A7J7IDT6_9RHOD</name>
<dbReference type="Pfam" id="PF13181">
    <property type="entry name" value="TPR_8"/>
    <property type="match status" value="2"/>
</dbReference>
<dbReference type="GO" id="GO:0051301">
    <property type="term" value="P:cell division"/>
    <property type="evidence" value="ECO:0007669"/>
    <property type="project" value="UniProtKB-KW"/>
</dbReference>
<accession>A0A7J7IDT6</accession>
<dbReference type="PROSITE" id="PS50005">
    <property type="entry name" value="TPR"/>
    <property type="match status" value="2"/>
</dbReference>
<protein>
    <submittedName>
        <fullName evidence="4">Cell division cycle</fullName>
    </submittedName>
</protein>
<comment type="similarity">
    <text evidence="2">Belongs to the APC3/CDC27 family.</text>
</comment>
<organism evidence="4 5">
    <name type="scientific">Cyanidiococcus yangmingshanensis</name>
    <dbReference type="NCBI Taxonomy" id="2690220"/>
    <lineage>
        <taxon>Eukaryota</taxon>
        <taxon>Rhodophyta</taxon>
        <taxon>Bangiophyceae</taxon>
        <taxon>Cyanidiales</taxon>
        <taxon>Cyanidiaceae</taxon>
        <taxon>Cyanidiococcus</taxon>
    </lineage>
</organism>
<dbReference type="OrthoDB" id="329563at2759"/>
<dbReference type="Pfam" id="PF00515">
    <property type="entry name" value="TPR_1"/>
    <property type="match status" value="1"/>
</dbReference>
<sequence length="400" mass="45738">MDQAAECFRRALELDPFLWCCVEELSSLNKYIEFFAPTVLAPTGKEEKHATMKKDPAELERLISNWKANPPRSSLDAFHSLATIHALIEAYHAREAIALVATLPLALQNAPSVIKWKGRAFLEAGALHECVRTFEQYLVLNIPGPLDGLEYYSTALWHMRRDVELNALARHALERDRFSATTWCIAGNAFSLQRDPDSAIEFFLRAAQIDPHSAYACTLAGHEYLYLDNYEAAMRCYQDALCRNSRHYNAWFGIGQIYQRQEKFRLAEKHYQIALDLNPHNSMLWYYLGHVVRVGGARDSDALHSLERALQENARNPVARFELCKLYMQIGRLHDAWKELCALRETVPREAAVYYQMGVVARELGINNTAELFSMALDLDPKQPLYRQALLSLEESRALS</sequence>
<dbReference type="SMART" id="SM00028">
    <property type="entry name" value="TPR"/>
    <property type="match status" value="4"/>
</dbReference>
<gene>
    <name evidence="4" type="primary">APC3</name>
    <name evidence="4" type="ORF">F1559_001930</name>
</gene>
<dbReference type="InterPro" id="IPR011990">
    <property type="entry name" value="TPR-like_helical_dom_sf"/>
</dbReference>
<evidence type="ECO:0000256" key="3">
    <source>
        <dbReference type="PROSITE-ProRule" id="PRU00339"/>
    </source>
</evidence>
<dbReference type="PANTHER" id="PTHR12558">
    <property type="entry name" value="CELL DIVISION CYCLE 16,23,27"/>
    <property type="match status" value="1"/>
</dbReference>
<feature type="repeat" description="TPR" evidence="3">
    <location>
        <begin position="248"/>
        <end position="281"/>
    </location>
</feature>
<dbReference type="GO" id="GO:0007091">
    <property type="term" value="P:metaphase/anaphase transition of mitotic cell cycle"/>
    <property type="evidence" value="ECO:0007669"/>
    <property type="project" value="TreeGrafter"/>
</dbReference>
<dbReference type="EMBL" id="VWRR01000015">
    <property type="protein sequence ID" value="KAF6001256.1"/>
    <property type="molecule type" value="Genomic_DNA"/>
</dbReference>
<dbReference type="Gene3D" id="1.25.40.10">
    <property type="entry name" value="Tetratricopeptide repeat domain"/>
    <property type="match status" value="3"/>
</dbReference>
<reference evidence="4 5" key="1">
    <citation type="journal article" date="2020" name="J. Phycol.">
        <title>Comparative genome analysis reveals Cyanidiococcus gen. nov., a new extremophilic red algal genus sister to Cyanidioschyzon (Cyanidioschyzonaceae, Rhodophyta).</title>
        <authorList>
            <person name="Liu S.-L."/>
            <person name="Chiang Y.-R."/>
            <person name="Yoon H.S."/>
            <person name="Fu H.-Y."/>
        </authorList>
    </citation>
    <scope>NUCLEOTIDE SEQUENCE [LARGE SCALE GENOMIC DNA]</scope>
    <source>
        <strain evidence="4 5">THAL066</strain>
    </source>
</reference>